<dbReference type="InterPro" id="IPR009851">
    <property type="entry name" value="Mod_r"/>
</dbReference>
<dbReference type="PROSITE" id="PS51314">
    <property type="entry name" value="VPS37_C"/>
    <property type="match status" value="1"/>
</dbReference>
<comment type="caution">
    <text evidence="9">The sequence shown here is derived from an EMBL/GenBank/DDBJ whole genome shotgun (WGS) entry which is preliminary data.</text>
</comment>
<comment type="function">
    <text evidence="6">Component of the ESCRT-I complex, a regulator of vesicular trafficking process. Required for the sorting of endocytic ubiquitinated cargos into multivesicular bodies. May be involved in cell growth and differentiation.</text>
</comment>
<name>A0A8J4UH51_CLAMG</name>
<evidence type="ECO:0000256" key="6">
    <source>
        <dbReference type="ARBA" id="ARBA00025010"/>
    </source>
</evidence>
<organism evidence="9 10">
    <name type="scientific">Clarias magur</name>
    <name type="common">Asian catfish</name>
    <name type="synonym">Macropteronotus magur</name>
    <dbReference type="NCBI Taxonomy" id="1594786"/>
    <lineage>
        <taxon>Eukaryota</taxon>
        <taxon>Metazoa</taxon>
        <taxon>Chordata</taxon>
        <taxon>Craniata</taxon>
        <taxon>Vertebrata</taxon>
        <taxon>Euteleostomi</taxon>
        <taxon>Actinopterygii</taxon>
        <taxon>Neopterygii</taxon>
        <taxon>Teleostei</taxon>
        <taxon>Ostariophysi</taxon>
        <taxon>Siluriformes</taxon>
        <taxon>Clariidae</taxon>
        <taxon>Clarias</taxon>
    </lineage>
</organism>
<evidence type="ECO:0000256" key="3">
    <source>
        <dbReference type="ARBA" id="ARBA00022448"/>
    </source>
</evidence>
<dbReference type="PANTHER" id="PTHR13678:SF24">
    <property type="entry name" value="SI:CH211-284F22.3"/>
    <property type="match status" value="1"/>
</dbReference>
<keyword evidence="4" id="KW-0967">Endosome</keyword>
<dbReference type="GO" id="GO:0006623">
    <property type="term" value="P:protein targeting to vacuole"/>
    <property type="evidence" value="ECO:0007669"/>
    <property type="project" value="TreeGrafter"/>
</dbReference>
<evidence type="ECO:0000256" key="2">
    <source>
        <dbReference type="ARBA" id="ARBA00007617"/>
    </source>
</evidence>
<evidence type="ECO:0000256" key="5">
    <source>
        <dbReference type="ARBA" id="ARBA00022927"/>
    </source>
</evidence>
<gene>
    <name evidence="9" type="primary">vps37d</name>
    <name evidence="9" type="ORF">DAT39_010457</name>
</gene>
<dbReference type="GO" id="GO:0000813">
    <property type="term" value="C:ESCRT I complex"/>
    <property type="evidence" value="ECO:0007669"/>
    <property type="project" value="TreeGrafter"/>
</dbReference>
<feature type="domain" description="VPS37 C-terminal" evidence="8">
    <location>
        <begin position="42"/>
        <end position="80"/>
    </location>
</feature>
<reference evidence="9" key="1">
    <citation type="submission" date="2020-07" db="EMBL/GenBank/DDBJ databases">
        <title>Clarias magur genome sequencing, assembly and annotation.</title>
        <authorList>
            <person name="Kushwaha B."/>
            <person name="Kumar R."/>
            <person name="Das P."/>
            <person name="Joshi C.G."/>
            <person name="Kumar D."/>
            <person name="Nagpure N.S."/>
            <person name="Pandey M."/>
            <person name="Agarwal S."/>
            <person name="Srivastava S."/>
            <person name="Singh M."/>
            <person name="Sahoo L."/>
            <person name="Jayasankar P."/>
            <person name="Meher P.K."/>
            <person name="Koringa P.G."/>
            <person name="Iquebal M.A."/>
            <person name="Das S.P."/>
            <person name="Bit A."/>
            <person name="Patnaik S."/>
            <person name="Patel N."/>
            <person name="Shah T.M."/>
            <person name="Hinsu A."/>
            <person name="Jena J.K."/>
        </authorList>
    </citation>
    <scope>NUCLEOTIDE SEQUENCE</scope>
    <source>
        <strain evidence="9">CIFAMagur01</strain>
        <tissue evidence="9">Testis</tissue>
    </source>
</reference>
<dbReference type="Proteomes" id="UP000727407">
    <property type="component" value="Unassembled WGS sequence"/>
</dbReference>
<evidence type="ECO:0000259" key="8">
    <source>
        <dbReference type="PROSITE" id="PS51314"/>
    </source>
</evidence>
<feature type="non-terminal residue" evidence="9">
    <location>
        <position position="1"/>
    </location>
</feature>
<comment type="similarity">
    <text evidence="2">Belongs to the VPS37 family.</text>
</comment>
<protein>
    <submittedName>
        <fullName evidence="9">Vacuolar protein sorting-associated protein 37D-like</fullName>
    </submittedName>
</protein>
<keyword evidence="10" id="KW-1185">Reference proteome</keyword>
<proteinExistence type="inferred from homology"/>
<comment type="subcellular location">
    <subcellularLocation>
        <location evidence="1">Late endosome membrane</location>
        <topology evidence="1">Peripheral membrane protein</topology>
    </subcellularLocation>
</comment>
<keyword evidence="3 7" id="KW-0813">Transport</keyword>
<dbReference type="EMBL" id="QNUK01000154">
    <property type="protein sequence ID" value="KAF5899829.1"/>
    <property type="molecule type" value="Genomic_DNA"/>
</dbReference>
<evidence type="ECO:0000256" key="7">
    <source>
        <dbReference type="PROSITE-ProRule" id="PRU00646"/>
    </source>
</evidence>
<sequence length="80" mass="9282">MERDSLLAANRSIAEESLARRPRLQNGKLQLAAKYKELEKLTASYREKQSRLETHMQKRSPQTAQNLLQEEVARAEEQSE</sequence>
<dbReference type="PANTHER" id="PTHR13678">
    <property type="entry name" value="VACUOLAR PROTEIN SORTING-ASSOCIATED PROTEIN 37"/>
    <property type="match status" value="1"/>
</dbReference>
<keyword evidence="5 7" id="KW-0653">Protein transport</keyword>
<dbReference type="Pfam" id="PF07200">
    <property type="entry name" value="Mod_r"/>
    <property type="match status" value="1"/>
</dbReference>
<evidence type="ECO:0000313" key="10">
    <source>
        <dbReference type="Proteomes" id="UP000727407"/>
    </source>
</evidence>
<evidence type="ECO:0000256" key="1">
    <source>
        <dbReference type="ARBA" id="ARBA00004633"/>
    </source>
</evidence>
<evidence type="ECO:0000313" key="9">
    <source>
        <dbReference type="EMBL" id="KAF5899829.1"/>
    </source>
</evidence>
<dbReference type="AlphaFoldDB" id="A0A8J4UH51"/>
<dbReference type="OrthoDB" id="8921242at2759"/>
<accession>A0A8J4UH51</accession>
<dbReference type="GO" id="GO:0006612">
    <property type="term" value="P:protein targeting to membrane"/>
    <property type="evidence" value="ECO:0007669"/>
    <property type="project" value="TreeGrafter"/>
</dbReference>
<dbReference type="GO" id="GO:0031902">
    <property type="term" value="C:late endosome membrane"/>
    <property type="evidence" value="ECO:0007669"/>
    <property type="project" value="UniProtKB-SubCell"/>
</dbReference>
<evidence type="ECO:0000256" key="4">
    <source>
        <dbReference type="ARBA" id="ARBA00022753"/>
    </source>
</evidence>
<dbReference type="GO" id="GO:0043162">
    <property type="term" value="P:ubiquitin-dependent protein catabolic process via the multivesicular body sorting pathway"/>
    <property type="evidence" value="ECO:0007669"/>
    <property type="project" value="TreeGrafter"/>
</dbReference>